<reference evidence="2" key="1">
    <citation type="submission" date="2020-06" db="EMBL/GenBank/DDBJ databases">
        <title>Draft genome sequences of strains closely related to Aspergillus parafelis and Aspergillus hiratsukae.</title>
        <authorList>
            <person name="Dos Santos R.A.C."/>
            <person name="Rivero-Menendez O."/>
            <person name="Steenwyk J.L."/>
            <person name="Mead M.E."/>
            <person name="Goldman G.H."/>
            <person name="Alastruey-Izquierdo A."/>
            <person name="Rokas A."/>
        </authorList>
    </citation>
    <scope>NUCLEOTIDE SEQUENCE</scope>
    <source>
        <strain evidence="2">CNM-CM7691</strain>
    </source>
</reference>
<proteinExistence type="predicted"/>
<feature type="compositionally biased region" description="Low complexity" evidence="1">
    <location>
        <begin position="634"/>
        <end position="645"/>
    </location>
</feature>
<feature type="compositionally biased region" description="Basic and acidic residues" evidence="1">
    <location>
        <begin position="550"/>
        <end position="559"/>
    </location>
</feature>
<evidence type="ECO:0000256" key="1">
    <source>
        <dbReference type="SAM" id="MobiDB-lite"/>
    </source>
</evidence>
<feature type="region of interest" description="Disordered" evidence="1">
    <location>
        <begin position="511"/>
        <end position="593"/>
    </location>
</feature>
<dbReference type="Proteomes" id="UP000641853">
    <property type="component" value="Unassembled WGS sequence"/>
</dbReference>
<feature type="region of interest" description="Disordered" evidence="1">
    <location>
        <begin position="841"/>
        <end position="884"/>
    </location>
</feature>
<feature type="region of interest" description="Disordered" evidence="1">
    <location>
        <begin position="897"/>
        <end position="963"/>
    </location>
</feature>
<feature type="compositionally biased region" description="Low complexity" evidence="1">
    <location>
        <begin position="342"/>
        <end position="353"/>
    </location>
</feature>
<feature type="compositionally biased region" description="Pro residues" evidence="1">
    <location>
        <begin position="363"/>
        <end position="374"/>
    </location>
</feature>
<evidence type="ECO:0000313" key="2">
    <source>
        <dbReference type="EMBL" id="KAF7181599.1"/>
    </source>
</evidence>
<feature type="region of interest" description="Disordered" evidence="1">
    <location>
        <begin position="976"/>
        <end position="1035"/>
    </location>
</feature>
<feature type="region of interest" description="Disordered" evidence="1">
    <location>
        <begin position="175"/>
        <end position="476"/>
    </location>
</feature>
<feature type="compositionally biased region" description="Polar residues" evidence="1">
    <location>
        <begin position="516"/>
        <end position="545"/>
    </location>
</feature>
<feature type="compositionally biased region" description="Basic and acidic residues" evidence="1">
    <location>
        <begin position="413"/>
        <end position="455"/>
    </location>
</feature>
<accession>A0A8H6QY86</accession>
<evidence type="ECO:0000313" key="3">
    <source>
        <dbReference type="Proteomes" id="UP000641853"/>
    </source>
</evidence>
<feature type="compositionally biased region" description="Polar residues" evidence="1">
    <location>
        <begin position="664"/>
        <end position="673"/>
    </location>
</feature>
<feature type="compositionally biased region" description="Polar residues" evidence="1">
    <location>
        <begin position="235"/>
        <end position="249"/>
    </location>
</feature>
<protein>
    <recommendedName>
        <fullName evidence="4">GPI-anchored cell surface glycoprotein</fullName>
    </recommendedName>
</protein>
<feature type="compositionally biased region" description="Low complexity" evidence="1">
    <location>
        <begin position="940"/>
        <end position="963"/>
    </location>
</feature>
<dbReference type="EMBL" id="JACBAG010001807">
    <property type="protein sequence ID" value="KAF7181599.1"/>
    <property type="molecule type" value="Genomic_DNA"/>
</dbReference>
<dbReference type="AlphaFoldDB" id="A0A8H6QY86"/>
<feature type="compositionally biased region" description="Polar residues" evidence="1">
    <location>
        <begin position="874"/>
        <end position="884"/>
    </location>
</feature>
<organism evidence="2 3">
    <name type="scientific">Aspergillus felis</name>
    <dbReference type="NCBI Taxonomy" id="1287682"/>
    <lineage>
        <taxon>Eukaryota</taxon>
        <taxon>Fungi</taxon>
        <taxon>Dikarya</taxon>
        <taxon>Ascomycota</taxon>
        <taxon>Pezizomycotina</taxon>
        <taxon>Eurotiomycetes</taxon>
        <taxon>Eurotiomycetidae</taxon>
        <taxon>Eurotiales</taxon>
        <taxon>Aspergillaceae</taxon>
        <taxon>Aspergillus</taxon>
        <taxon>Aspergillus subgen. Fumigati</taxon>
    </lineage>
</organism>
<feature type="compositionally biased region" description="Low complexity" evidence="1">
    <location>
        <begin position="977"/>
        <end position="986"/>
    </location>
</feature>
<comment type="caution">
    <text evidence="2">The sequence shown here is derived from an EMBL/GenBank/DDBJ whole genome shotgun (WGS) entry which is preliminary data.</text>
</comment>
<feature type="compositionally biased region" description="Basic and acidic residues" evidence="1">
    <location>
        <begin position="250"/>
        <end position="263"/>
    </location>
</feature>
<feature type="region of interest" description="Disordered" evidence="1">
    <location>
        <begin position="619"/>
        <end position="698"/>
    </location>
</feature>
<gene>
    <name evidence="2" type="ORF">CNMCM7691_000896</name>
</gene>
<sequence length="1150" mass="124028">MSLNGLDNLAVIEAYQSALAEAGGWFLLRYVSRDEVTLLDRGTGGVPDVRSAIDSYEEISPLYGFLQYRRRKVVLSYLPEGLSRLIQGTSTLARLCALFPPTYNLANAILCVARTTVQFQSILDKFSPHDTVFSFIKSADLTESALSSACLLHAASGSITSSSSSLRRRRLMEIAEDAEENNTTKDQTQAASPHADNRQRSTSHVSEATIVPPSVTSNARENPNGDESPLVAKSPQISQASDQVSISWDSRSERPASRRRFEDDISYAPSESRRSTQSARPSLRDLERASTYIPKVKRGPRPSVDGSGRPRTAGNLSRNAEQRPVASLPAGVRTSSLRKGNPSPSRPRSQGSPVASVSSRTAPPVPPLLVPPLSMPISRPQLSPGAKSLSALSSSGTSNEKERLMKALQLRKTQMEKRAAESKKGRKGKDERLTDVDENKENIDQADDKSKHDQETAAATEDSKQPCPKMQLSILPRSIALPEEKLAPAEKLATSDSAKPDSAVGMEVANFDDKQLPNQSLLRTGNTLTANPEESSETDQLQATQVPPKIEADAADRDLTVSVDDDTKSGPGLPSADIHVPPQDIEKAATEETQEIVTSLSHLENYPVTGLDEALTVTDPADLTLPQSIPIPDSPTSNSQSSSTPEATVIAPCPAEPQNDLIPETSNANSKNVNTRKDKRKPQLEPIQVPTPDYSDDENLLSDDSFMEELKSATVEEAKPVSVGKSPLSPVYPNNNDQIRSHAWKNSRAVSNPSALGHQFYNMQSLSGDRSVSGPYGDMDSGTGPVLVAKKINVSSGISKRIKALEKFSNSREASSNSGLNLAPPTASSSFEALRKRASVSLSGGNSDTGSISRHGSYSPEAFSRAPSVKGRDSQSSTNAACTTSSISVTARIVRDATNTPSDSKPDLPDSGVLNLQASPLTVERGSLEPTITKSEERSMSSSSTTSSHQSRAASLSRSESRLSITSISKKEEAFLSKSTSDLSSSPEEKRTSRASRLLRRMSSITSNSKKSVIGAFSPSVKEEESEPAADEKPKASVSTAAIDVGEVNVQFPDTLLWKRRFIRIDDKGYLILTPGNVDSSSRNMIKRYHLTEFRTPCIPDEDRQEMPNSILLDFLNGSTLQCACESRQGQASVLQTLIDAHSAHQQSLP</sequence>
<keyword evidence="3" id="KW-1185">Reference proteome</keyword>
<name>A0A8H6QY86_9EURO</name>
<evidence type="ECO:0008006" key="4">
    <source>
        <dbReference type="Google" id="ProtNLM"/>
    </source>
</evidence>
<feature type="compositionally biased region" description="Low complexity" evidence="1">
    <location>
        <begin position="382"/>
        <end position="398"/>
    </location>
</feature>
<feature type="compositionally biased region" description="Polar residues" evidence="1">
    <location>
        <begin position="841"/>
        <end position="856"/>
    </location>
</feature>